<reference evidence="2" key="1">
    <citation type="submission" date="2022-11" db="UniProtKB">
        <authorList>
            <consortium name="WormBaseParasite"/>
        </authorList>
    </citation>
    <scope>IDENTIFICATION</scope>
</reference>
<dbReference type="Proteomes" id="UP000887572">
    <property type="component" value="Unplaced"/>
</dbReference>
<protein>
    <submittedName>
        <fullName evidence="2">Uncharacterized protein</fullName>
    </submittedName>
</protein>
<evidence type="ECO:0000313" key="1">
    <source>
        <dbReference type="Proteomes" id="UP000887572"/>
    </source>
</evidence>
<keyword evidence="1" id="KW-1185">Reference proteome</keyword>
<sequence>MKNFLFTVVVVVVNKHNSSNYKIFLTRFQQSGSGHKQENCGQEEKTDWRRAVLARQFGSGAVVPLDNVCYCSAAKANCACSPKCCRTTLKDRGKLY</sequence>
<proteinExistence type="predicted"/>
<accession>A0A914HAQ5</accession>
<organism evidence="1 2">
    <name type="scientific">Globodera rostochiensis</name>
    <name type="common">Golden nematode worm</name>
    <name type="synonym">Heterodera rostochiensis</name>
    <dbReference type="NCBI Taxonomy" id="31243"/>
    <lineage>
        <taxon>Eukaryota</taxon>
        <taxon>Metazoa</taxon>
        <taxon>Ecdysozoa</taxon>
        <taxon>Nematoda</taxon>
        <taxon>Chromadorea</taxon>
        <taxon>Rhabditida</taxon>
        <taxon>Tylenchina</taxon>
        <taxon>Tylenchomorpha</taxon>
        <taxon>Tylenchoidea</taxon>
        <taxon>Heteroderidae</taxon>
        <taxon>Heteroderinae</taxon>
        <taxon>Globodera</taxon>
    </lineage>
</organism>
<evidence type="ECO:0000313" key="2">
    <source>
        <dbReference type="WBParaSite" id="Gr19_v10_g15347.t1"/>
    </source>
</evidence>
<name>A0A914HAQ5_GLORO</name>
<dbReference type="AlphaFoldDB" id="A0A914HAQ5"/>
<dbReference type="WBParaSite" id="Gr19_v10_g15347.t1">
    <property type="protein sequence ID" value="Gr19_v10_g15347.t1"/>
    <property type="gene ID" value="Gr19_v10_g15347"/>
</dbReference>